<keyword evidence="2" id="KW-1185">Reference proteome</keyword>
<accession>A0A0F7LQA0</accession>
<dbReference type="Proteomes" id="UP000034866">
    <property type="component" value="Chromosome"/>
</dbReference>
<dbReference type="InterPro" id="IPR011664">
    <property type="entry name" value="Abi_system_AbiD/AbiF-like"/>
</dbReference>
<reference evidence="1 2" key="1">
    <citation type="journal article" date="2015" name="J. Biotechnol.">
        <title>Complete genome sequence of Photorhabdus temperata subsp. thracensis 39-8(T), an entomopathogenic bacterium for the improved commercial bioinsecticide.</title>
        <authorList>
            <person name="Kwak Y."/>
            <person name="Shin J.H."/>
        </authorList>
    </citation>
    <scope>NUCLEOTIDE SEQUENCE [LARGE SCALE GENOMIC DNA]</scope>
    <source>
        <strain evidence="1 2">DSM 15199</strain>
    </source>
</reference>
<gene>
    <name evidence="1" type="ORF">VY86_12690</name>
</gene>
<dbReference type="EMBL" id="CP011104">
    <property type="protein sequence ID" value="AKH64051.1"/>
    <property type="molecule type" value="Genomic_DNA"/>
</dbReference>
<dbReference type="STRING" id="230089.VY86_12690"/>
<dbReference type="PATRIC" id="fig|230089.6.peg.2840"/>
<name>A0A0F7LQA0_9GAMM</name>
<evidence type="ECO:0000313" key="1">
    <source>
        <dbReference type="EMBL" id="AKH64051.1"/>
    </source>
</evidence>
<evidence type="ECO:0000313" key="2">
    <source>
        <dbReference type="Proteomes" id="UP000034866"/>
    </source>
</evidence>
<organism evidence="1 2">
    <name type="scientific">Photorhabdus thracensis</name>
    <dbReference type="NCBI Taxonomy" id="230089"/>
    <lineage>
        <taxon>Bacteria</taxon>
        <taxon>Pseudomonadati</taxon>
        <taxon>Pseudomonadota</taxon>
        <taxon>Gammaproteobacteria</taxon>
        <taxon>Enterobacterales</taxon>
        <taxon>Morganellaceae</taxon>
        <taxon>Photorhabdus</taxon>
    </lineage>
</organism>
<evidence type="ECO:0008006" key="3">
    <source>
        <dbReference type="Google" id="ProtNLM"/>
    </source>
</evidence>
<reference evidence="2" key="2">
    <citation type="submission" date="2015-03" db="EMBL/GenBank/DDBJ databases">
        <title>Genome sequence of Azospirillum thiophilum strain DSM 21654T.</title>
        <authorList>
            <person name="Kwak Y."/>
            <person name="Shin J.-H."/>
        </authorList>
    </citation>
    <scope>NUCLEOTIDE SEQUENCE [LARGE SCALE GENOMIC DNA]</scope>
    <source>
        <strain evidence="2">DSM 15199</strain>
    </source>
</reference>
<dbReference type="RefSeq" id="WP_046975205.1">
    <property type="nucleotide sequence ID" value="NZ_CP011104.1"/>
</dbReference>
<dbReference type="KEGG" id="ptt:VY86_12690"/>
<dbReference type="AlphaFoldDB" id="A0A0F7LQA0"/>
<sequence>MTVKSVLMSISERRISTYKRGFNTEDEAECLGLYIWNKRLCATFFPVLQLLEVSLRNSLYYGHLAYQRQKLIDSGLPPAAAEMAIDRNWIQHFYLNTEDNKFIKSREAVENALSSIQEEKREVTPDELIAKLTFGVWSNICSNHHKSDKQGSLKIWPEMIDFSFPGEKVTFKHITNDIKKLNFLRNRIAHHEPIWHNKKSFSVEGHINTVLNSFKMCLNLIKYINPSNLKTIVIMESIEQITQLCKKETIERFKQAAKDFDQVHPVDIEAWYNTNITETRLDGVIVKVEGKVVSIKAFKHPSNLFVLDAHGNHEKNLPHEIGINVNFEPDNTSSTWVAKNVRRK</sequence>
<proteinExistence type="predicted"/>
<dbReference type="Pfam" id="PF07751">
    <property type="entry name" value="Abi_2"/>
    <property type="match status" value="1"/>
</dbReference>
<protein>
    <recommendedName>
        <fullName evidence="3">Abi-like protein</fullName>
    </recommendedName>
</protein>
<dbReference type="OrthoDB" id="6451308at2"/>